<dbReference type="InParanoid" id="A0A251SL42"/>
<dbReference type="InterPro" id="IPR058017">
    <property type="entry name" value="At3g28540-like_C"/>
</dbReference>
<keyword evidence="13" id="KW-1185">Reference proteome</keyword>
<evidence type="ECO:0000313" key="13">
    <source>
        <dbReference type="Proteomes" id="UP000215914"/>
    </source>
</evidence>
<name>A0A251SL42_HELAN</name>
<dbReference type="Pfam" id="PF25568">
    <property type="entry name" value="AAA_lid_At3g28540"/>
    <property type="match status" value="1"/>
</dbReference>
<dbReference type="OrthoDB" id="10251412at2759"/>
<dbReference type="SMART" id="SM00382">
    <property type="entry name" value="AAA"/>
    <property type="match status" value="1"/>
</dbReference>
<evidence type="ECO:0000313" key="11">
    <source>
        <dbReference type="EMBL" id="KAF5770674.1"/>
    </source>
</evidence>
<dbReference type="EMBL" id="CM007903">
    <property type="protein sequence ID" value="OTF99443.1"/>
    <property type="molecule type" value="Genomic_DNA"/>
</dbReference>
<dbReference type="GO" id="GO:0016887">
    <property type="term" value="F:ATP hydrolysis activity"/>
    <property type="evidence" value="ECO:0007669"/>
    <property type="project" value="InterPro"/>
</dbReference>
<keyword evidence="6" id="KW-0460">Magnesium</keyword>
<feature type="domain" description="AAA+ ATPase" evidence="10">
    <location>
        <begin position="250"/>
        <end position="393"/>
    </location>
</feature>
<dbReference type="FunFam" id="3.40.50.300:FF:001122">
    <property type="entry name" value="AAA-ATPase ASD, mitochondrial"/>
    <property type="match status" value="1"/>
</dbReference>
<dbReference type="Proteomes" id="UP000215914">
    <property type="component" value="Chromosome 14"/>
</dbReference>
<dbReference type="OMA" id="KPRKETH"/>
<evidence type="ECO:0000256" key="1">
    <source>
        <dbReference type="ARBA" id="ARBA00001946"/>
    </source>
</evidence>
<evidence type="ECO:0000256" key="7">
    <source>
        <dbReference type="ARBA" id="ARBA00049360"/>
    </source>
</evidence>
<evidence type="ECO:0000256" key="2">
    <source>
        <dbReference type="ARBA" id="ARBA00007448"/>
    </source>
</evidence>
<dbReference type="Gene3D" id="3.40.50.300">
    <property type="entry name" value="P-loop containing nucleotide triphosphate hydrolases"/>
    <property type="match status" value="1"/>
</dbReference>
<accession>A0A251SL42</accession>
<reference evidence="11 13" key="1">
    <citation type="journal article" date="2017" name="Nature">
        <title>The sunflower genome provides insights into oil metabolism, flowering and Asterid evolution.</title>
        <authorList>
            <person name="Badouin H."/>
            <person name="Gouzy J."/>
            <person name="Grassa C.J."/>
            <person name="Murat F."/>
            <person name="Staton S.E."/>
            <person name="Cottret L."/>
            <person name="Lelandais-Briere C."/>
            <person name="Owens G.L."/>
            <person name="Carrere S."/>
            <person name="Mayjonade B."/>
            <person name="Legrand L."/>
            <person name="Gill N."/>
            <person name="Kane N.C."/>
            <person name="Bowers J.E."/>
            <person name="Hubner S."/>
            <person name="Bellec A."/>
            <person name="Berard A."/>
            <person name="Berges H."/>
            <person name="Blanchet N."/>
            <person name="Boniface M.C."/>
            <person name="Brunel D."/>
            <person name="Catrice O."/>
            <person name="Chaidir N."/>
            <person name="Claudel C."/>
            <person name="Donnadieu C."/>
            <person name="Faraut T."/>
            <person name="Fievet G."/>
            <person name="Helmstetter N."/>
            <person name="King M."/>
            <person name="Knapp S.J."/>
            <person name="Lai Z."/>
            <person name="Le Paslier M.C."/>
            <person name="Lippi Y."/>
            <person name="Lorenzon L."/>
            <person name="Mandel J.R."/>
            <person name="Marage G."/>
            <person name="Marchand G."/>
            <person name="Marquand E."/>
            <person name="Bret-Mestries E."/>
            <person name="Morien E."/>
            <person name="Nambeesan S."/>
            <person name="Nguyen T."/>
            <person name="Pegot-Espagnet P."/>
            <person name="Pouilly N."/>
            <person name="Raftis F."/>
            <person name="Sallet E."/>
            <person name="Schiex T."/>
            <person name="Thomas J."/>
            <person name="Vandecasteele C."/>
            <person name="Vares D."/>
            <person name="Vear F."/>
            <person name="Vautrin S."/>
            <person name="Crespi M."/>
            <person name="Mangin B."/>
            <person name="Burke J.M."/>
            <person name="Salse J."/>
            <person name="Munos S."/>
            <person name="Vincourt P."/>
            <person name="Rieseberg L.H."/>
            <person name="Langlade N.B."/>
        </authorList>
    </citation>
    <scope>NUCLEOTIDE SEQUENCE [LARGE SCALE GENOMIC DNA]</scope>
    <source>
        <strain evidence="13">cv. SF193</strain>
        <tissue evidence="11">Leaves</tissue>
    </source>
</reference>
<evidence type="ECO:0000256" key="3">
    <source>
        <dbReference type="ARBA" id="ARBA00022741"/>
    </source>
</evidence>
<dbReference type="AlphaFoldDB" id="A0A251SL42"/>
<dbReference type="InterPro" id="IPR025753">
    <property type="entry name" value="AAA_N_dom"/>
</dbReference>
<evidence type="ECO:0000256" key="5">
    <source>
        <dbReference type="ARBA" id="ARBA00022840"/>
    </source>
</evidence>
<dbReference type="EMBL" id="MNCJ02000329">
    <property type="protein sequence ID" value="KAF5770674.1"/>
    <property type="molecule type" value="Genomic_DNA"/>
</dbReference>
<feature type="region of interest" description="Disordered" evidence="9">
    <location>
        <begin position="486"/>
        <end position="529"/>
    </location>
</feature>
<organism evidence="12 13">
    <name type="scientific">Helianthus annuus</name>
    <name type="common">Common sunflower</name>
    <dbReference type="NCBI Taxonomy" id="4232"/>
    <lineage>
        <taxon>Eukaryota</taxon>
        <taxon>Viridiplantae</taxon>
        <taxon>Streptophyta</taxon>
        <taxon>Embryophyta</taxon>
        <taxon>Tracheophyta</taxon>
        <taxon>Spermatophyta</taxon>
        <taxon>Magnoliopsida</taxon>
        <taxon>eudicotyledons</taxon>
        <taxon>Gunneridae</taxon>
        <taxon>Pentapetalae</taxon>
        <taxon>asterids</taxon>
        <taxon>campanulids</taxon>
        <taxon>Asterales</taxon>
        <taxon>Asteraceae</taxon>
        <taxon>Asteroideae</taxon>
        <taxon>Heliantheae alliance</taxon>
        <taxon>Heliantheae</taxon>
        <taxon>Helianthus</taxon>
    </lineage>
</organism>
<dbReference type="InterPro" id="IPR003593">
    <property type="entry name" value="AAA+_ATPase"/>
</dbReference>
<keyword evidence="5 8" id="KW-0067">ATP-binding</keyword>
<dbReference type="PROSITE" id="PS00674">
    <property type="entry name" value="AAA"/>
    <property type="match status" value="1"/>
</dbReference>
<keyword evidence="3 8" id="KW-0547">Nucleotide-binding</keyword>
<dbReference type="GO" id="GO:0006950">
    <property type="term" value="P:response to stress"/>
    <property type="evidence" value="ECO:0007669"/>
    <property type="project" value="UniProtKB-ARBA"/>
</dbReference>
<comment type="cofactor">
    <cofactor evidence="1">
        <name>Mg(2+)</name>
        <dbReference type="ChEBI" id="CHEBI:18420"/>
    </cofactor>
</comment>
<reference evidence="12" key="2">
    <citation type="submission" date="2017-02" db="EMBL/GenBank/DDBJ databases">
        <title>Sunflower complete genome.</title>
        <authorList>
            <person name="Langlade N."/>
            <person name="Munos S."/>
        </authorList>
    </citation>
    <scope>NUCLEOTIDE SEQUENCE [LARGE SCALE GENOMIC DNA]</scope>
    <source>
        <tissue evidence="12">Leaves</tissue>
    </source>
</reference>
<dbReference type="CDD" id="cd19510">
    <property type="entry name" value="RecA-like_BCS1"/>
    <property type="match status" value="1"/>
</dbReference>
<dbReference type="SUPFAM" id="SSF52540">
    <property type="entry name" value="P-loop containing nucleoside triphosphate hydrolases"/>
    <property type="match status" value="1"/>
</dbReference>
<dbReference type="Gene3D" id="6.10.280.40">
    <property type="match status" value="1"/>
</dbReference>
<comment type="similarity">
    <text evidence="2">Belongs to the AAA ATPase family. BCS1 subfamily.</text>
</comment>
<evidence type="ECO:0000256" key="4">
    <source>
        <dbReference type="ARBA" id="ARBA00022801"/>
    </source>
</evidence>
<dbReference type="PANTHER" id="PTHR23070">
    <property type="entry name" value="BCS1 AAA-TYPE ATPASE"/>
    <property type="match status" value="1"/>
</dbReference>
<evidence type="ECO:0000256" key="6">
    <source>
        <dbReference type="ARBA" id="ARBA00022842"/>
    </source>
</evidence>
<feature type="compositionally biased region" description="Basic and acidic residues" evidence="9">
    <location>
        <begin position="493"/>
        <end position="529"/>
    </location>
</feature>
<evidence type="ECO:0000313" key="12">
    <source>
        <dbReference type="EMBL" id="OTF99443.1"/>
    </source>
</evidence>
<protein>
    <submittedName>
        <fullName evidence="11">AAA+ ATPase domain, ATPase, AAA-type, core, AAA-type ATPase domain-containing protein</fullName>
    </submittedName>
    <submittedName>
        <fullName evidence="12">Putative P-loop containing nucleoside triphosphate hydrolases superfamily protein</fullName>
    </submittedName>
</protein>
<evidence type="ECO:0000256" key="9">
    <source>
        <dbReference type="SAM" id="MobiDB-lite"/>
    </source>
</evidence>
<keyword evidence="4 12" id="KW-0378">Hydrolase</keyword>
<dbReference type="FunCoup" id="A0A251SL42">
    <property type="interactions" value="1772"/>
</dbReference>
<gene>
    <name evidence="12" type="ORF">HannXRQ_Chr14g0456701</name>
    <name evidence="11" type="ORF">HanXRQr2_Chr14g0662091</name>
</gene>
<proteinExistence type="inferred from homology"/>
<dbReference type="STRING" id="4232.A0A251SL42"/>
<sequence length="529" mass="60664">MLSPSTKSRFSMAKTVISTVGSVAAAAAVVHTFSRQYLPTEFRREVENYIHLSLRTVLNNFSSQLTMVFYESEGFGDNEIYTAAQHYLATQISSDIRRVKVSKNPNEQKFNVGMETNEEYTDLYNGVTFTWSLLSKQKPTGYENGRSLRSEIRSLELTFHRKHKDLVLDSYLPFIINCSKTIIQNEKTVKLFTTDRRWSYSTMLWKSVKLDHPATFETVAMDPSVKEMVLKDLDRFVERREYYRKVGKAWKRGYLLYGPPGTGKSSLIAAIANYLKFDIYDLELTNICSNSELRRLLVATANRSILVVEDIDCSVELHDRVQVETEKDTAKDKAAKKEHKVTLSGFLNFIDGLWSSCGDERIIIFTTNRKEKLDPALVRPGRMDVHIHMSYCTPSAFRTLASNYLGVTEHNLFEDIDELISHVDVTPAEVAEQLLKDNDPDIALGGLIEFFDVKRKENEEAKAKLKEEEEKLAAIEREKKKLQKKLKKLSAKTSEKKQQEEPATEIEKKQEEKTATEIEKKQQEDGVDD</sequence>
<evidence type="ECO:0000256" key="8">
    <source>
        <dbReference type="RuleBase" id="RU003651"/>
    </source>
</evidence>
<dbReference type="InterPro" id="IPR050747">
    <property type="entry name" value="Mitochondrial_chaperone_BCS1"/>
</dbReference>
<dbReference type="InterPro" id="IPR003960">
    <property type="entry name" value="ATPase_AAA_CS"/>
</dbReference>
<evidence type="ECO:0000259" key="10">
    <source>
        <dbReference type="SMART" id="SM00382"/>
    </source>
</evidence>
<dbReference type="Pfam" id="PF14363">
    <property type="entry name" value="AAA_assoc"/>
    <property type="match status" value="1"/>
</dbReference>
<dbReference type="Pfam" id="PF00004">
    <property type="entry name" value="AAA"/>
    <property type="match status" value="1"/>
</dbReference>
<dbReference type="InterPro" id="IPR003959">
    <property type="entry name" value="ATPase_AAA_core"/>
</dbReference>
<dbReference type="InterPro" id="IPR027417">
    <property type="entry name" value="P-loop_NTPase"/>
</dbReference>
<comment type="catalytic activity">
    <reaction evidence="7">
        <text>ATP + H2O = ADP + phosphate + H(+)</text>
        <dbReference type="Rhea" id="RHEA:13065"/>
        <dbReference type="ChEBI" id="CHEBI:15377"/>
        <dbReference type="ChEBI" id="CHEBI:15378"/>
        <dbReference type="ChEBI" id="CHEBI:30616"/>
        <dbReference type="ChEBI" id="CHEBI:43474"/>
        <dbReference type="ChEBI" id="CHEBI:456216"/>
    </reaction>
</comment>
<dbReference type="GO" id="GO:0005524">
    <property type="term" value="F:ATP binding"/>
    <property type="evidence" value="ECO:0007669"/>
    <property type="project" value="UniProtKB-KW"/>
</dbReference>
<reference evidence="11" key="3">
    <citation type="submission" date="2020-06" db="EMBL/GenBank/DDBJ databases">
        <title>Helianthus annuus Genome sequencing and assembly Release 2.</title>
        <authorList>
            <person name="Gouzy J."/>
            <person name="Langlade N."/>
            <person name="Munos S."/>
        </authorList>
    </citation>
    <scope>NUCLEOTIDE SEQUENCE</scope>
    <source>
        <tissue evidence="11">Leaves</tissue>
    </source>
</reference>
<dbReference type="Gramene" id="mRNA:HanXRQr2_Chr14g0662091">
    <property type="protein sequence ID" value="mRNA:HanXRQr2_Chr14g0662091"/>
    <property type="gene ID" value="HanXRQr2_Chr14g0662091"/>
</dbReference>